<dbReference type="Proteomes" id="UP001058124">
    <property type="component" value="Unassembled WGS sequence"/>
</dbReference>
<keyword evidence="2" id="KW-1185">Reference proteome</keyword>
<accession>A0AAV5MZY1</accession>
<organism evidence="1 2">
    <name type="scientific">Leminorella grimontii</name>
    <dbReference type="NCBI Taxonomy" id="82981"/>
    <lineage>
        <taxon>Bacteria</taxon>
        <taxon>Pseudomonadati</taxon>
        <taxon>Pseudomonadota</taxon>
        <taxon>Gammaproteobacteria</taxon>
        <taxon>Enterobacterales</taxon>
        <taxon>Budviciaceae</taxon>
        <taxon>Leminorella</taxon>
    </lineage>
</organism>
<protein>
    <recommendedName>
        <fullName evidence="3">Tetratricopeptide repeat protein</fullName>
    </recommendedName>
</protein>
<dbReference type="AlphaFoldDB" id="A0AAV5MZY1"/>
<dbReference type="EMBL" id="BRLH01000002">
    <property type="protein sequence ID" value="GKX55255.1"/>
    <property type="molecule type" value="Genomic_DNA"/>
</dbReference>
<comment type="caution">
    <text evidence="1">The sequence shown here is derived from an EMBL/GenBank/DDBJ whole genome shotgun (WGS) entry which is preliminary data.</text>
</comment>
<name>A0AAV5MZY1_9GAMM</name>
<evidence type="ECO:0008006" key="3">
    <source>
        <dbReference type="Google" id="ProtNLM"/>
    </source>
</evidence>
<proteinExistence type="predicted"/>
<sequence length="204" mass="23813">MPMSCEKMQTLKEIIEGKSDIWWHQWWRDNAAALEKELGRTDYLKLKYGRLTAAAEYLTKNNVSFEWSQKGRLAETYSLLGDNLLDENGKLDFNKLDKHWGGAISLFHDGQVDKSMALFEDRLYQIVKSQDVMAFEEIATEDILFRLGETDFALACLRTIVNLKSNERFKDILLDFNEYYDDLVFANIEWAEAEYEKHISSGRT</sequence>
<evidence type="ECO:0000313" key="1">
    <source>
        <dbReference type="EMBL" id="GKX55255.1"/>
    </source>
</evidence>
<evidence type="ECO:0000313" key="2">
    <source>
        <dbReference type="Proteomes" id="UP001058124"/>
    </source>
</evidence>
<reference evidence="1" key="1">
    <citation type="submission" date="2022-06" db="EMBL/GenBank/DDBJ databases">
        <title>Draft genome sequences of Leminorella grimontii str. JCM5902.</title>
        <authorList>
            <person name="Wakabayashi Y."/>
            <person name="Kojima K."/>
        </authorList>
    </citation>
    <scope>NUCLEOTIDE SEQUENCE</scope>
    <source>
        <strain evidence="1">JCM 5902</strain>
    </source>
</reference>
<gene>
    <name evidence="1" type="ORF">SOASR030_13670</name>
</gene>